<evidence type="ECO:0000313" key="3">
    <source>
        <dbReference type="Proteomes" id="UP000314294"/>
    </source>
</evidence>
<feature type="compositionally biased region" description="Basic and acidic residues" evidence="1">
    <location>
        <begin position="10"/>
        <end position="25"/>
    </location>
</feature>
<organism evidence="2 3">
    <name type="scientific">Liparis tanakae</name>
    <name type="common">Tanaka's snailfish</name>
    <dbReference type="NCBI Taxonomy" id="230148"/>
    <lineage>
        <taxon>Eukaryota</taxon>
        <taxon>Metazoa</taxon>
        <taxon>Chordata</taxon>
        <taxon>Craniata</taxon>
        <taxon>Vertebrata</taxon>
        <taxon>Euteleostomi</taxon>
        <taxon>Actinopterygii</taxon>
        <taxon>Neopterygii</taxon>
        <taxon>Teleostei</taxon>
        <taxon>Neoteleostei</taxon>
        <taxon>Acanthomorphata</taxon>
        <taxon>Eupercaria</taxon>
        <taxon>Perciformes</taxon>
        <taxon>Cottioidei</taxon>
        <taxon>Cottales</taxon>
        <taxon>Liparidae</taxon>
        <taxon>Liparis</taxon>
    </lineage>
</organism>
<protein>
    <submittedName>
        <fullName evidence="2">Uncharacterized protein</fullName>
    </submittedName>
</protein>
<feature type="compositionally biased region" description="Basic residues" evidence="1">
    <location>
        <begin position="463"/>
        <end position="474"/>
    </location>
</feature>
<keyword evidence="3" id="KW-1185">Reference proteome</keyword>
<dbReference type="EMBL" id="SRLO01001577">
    <property type="protein sequence ID" value="TNN36752.1"/>
    <property type="molecule type" value="Genomic_DNA"/>
</dbReference>
<reference evidence="2 3" key="1">
    <citation type="submission" date="2019-03" db="EMBL/GenBank/DDBJ databases">
        <title>First draft genome of Liparis tanakae, snailfish: a comprehensive survey of snailfish specific genes.</title>
        <authorList>
            <person name="Kim W."/>
            <person name="Song I."/>
            <person name="Jeong J.-H."/>
            <person name="Kim D."/>
            <person name="Kim S."/>
            <person name="Ryu S."/>
            <person name="Song J.Y."/>
            <person name="Lee S.K."/>
        </authorList>
    </citation>
    <scope>NUCLEOTIDE SEQUENCE [LARGE SCALE GENOMIC DNA]</scope>
    <source>
        <tissue evidence="2">Muscle</tissue>
    </source>
</reference>
<evidence type="ECO:0000313" key="2">
    <source>
        <dbReference type="EMBL" id="TNN36752.1"/>
    </source>
</evidence>
<feature type="region of interest" description="Disordered" evidence="1">
    <location>
        <begin position="1"/>
        <end position="71"/>
    </location>
</feature>
<evidence type="ECO:0000256" key="1">
    <source>
        <dbReference type="SAM" id="MobiDB-lite"/>
    </source>
</evidence>
<comment type="caution">
    <text evidence="2">The sequence shown here is derived from an EMBL/GenBank/DDBJ whole genome shotgun (WGS) entry which is preliminary data.</text>
</comment>
<dbReference type="AlphaFoldDB" id="A0A4Z2F8X0"/>
<sequence length="474" mass="48141">MTTACNTETYHTEPRRGERDVETRGTRCAPELRLSGGPSAGASSKEEKKKGAIHTLSSRRRPAPPALGRRRHAAFVAPPRPRLLFGARAVDSHLASALFGGGGGGVPLSVVGGHGGAVGALDGGGGGGEVVGGGAGLRGGPGGRGRGRTVDLVALGVALRRGARVHAVGVALGGGLRRPPALPGGLDEVLQGDGAELADVRPLAGVQLAVALQRALPGEVFAAVVAAEGLEAAVRPHVDLHVPEDATADAARPAGVPVALDVKPETLGGLGLLSADAAAARGVVRVSLCVPHKVALVVKGVAADPAAVRRRRARLPAPPPGRGLGALAAFAEALPADVAAERRLSGVDFRSRCVWWCRRSPSPDSRRSPQTPQTHAASARCVSACFSRKPLLANGFPQTRQQWGGGARASSSLPAPRTGASGRRSGPEEVPGRGSLSGSSGPGGPSGEPDSEGKRSNTLKPRLQFRLKTRTSSY</sequence>
<dbReference type="Proteomes" id="UP000314294">
    <property type="component" value="Unassembled WGS sequence"/>
</dbReference>
<accession>A0A4Z2F8X0</accession>
<feature type="compositionally biased region" description="Basic residues" evidence="1">
    <location>
        <begin position="57"/>
        <end position="71"/>
    </location>
</feature>
<feature type="region of interest" description="Disordered" evidence="1">
    <location>
        <begin position="396"/>
        <end position="474"/>
    </location>
</feature>
<gene>
    <name evidence="2" type="ORF">EYF80_053089</name>
</gene>
<name>A0A4Z2F8X0_9TELE</name>
<proteinExistence type="predicted"/>